<reference evidence="1 2" key="1">
    <citation type="journal article" date="2014" name="Arch. Microbiol.">
        <title>Arthrobacter enclensis sp. nov., isolated from sediment sample.</title>
        <authorList>
            <person name="Dastager S.G."/>
            <person name="Liu Q."/>
            <person name="Tang S.K."/>
            <person name="Krishnamurthi S."/>
            <person name="Lee J.C."/>
            <person name="Li W.J."/>
        </authorList>
    </citation>
    <scope>NUCLEOTIDE SEQUENCE [LARGE SCALE GENOMIC DNA]</scope>
    <source>
        <strain evidence="1 2">NIO-1008</strain>
    </source>
</reference>
<protein>
    <submittedName>
        <fullName evidence="1">Uncharacterized protein</fullName>
    </submittedName>
</protein>
<name>A0A0V8IMY5_9MICC</name>
<sequence length="98" mass="10427">MAESAYKNGDEFFQVEMEVSSLAGSHSSFGSSENVLVQASSTAVTLGQIEAVGWHLEHTGYVFVETGSTSTNRVLATGQGVVTRGHVAGIYLFRRTGQ</sequence>
<dbReference type="AlphaFoldDB" id="A0A0V8IMY5"/>
<dbReference type="Proteomes" id="UP000053199">
    <property type="component" value="Unassembled WGS sequence"/>
</dbReference>
<evidence type="ECO:0000313" key="2">
    <source>
        <dbReference type="Proteomes" id="UP000053199"/>
    </source>
</evidence>
<comment type="caution">
    <text evidence="1">The sequence shown here is derived from an EMBL/GenBank/DDBJ whole genome shotgun (WGS) entry which is preliminary data.</text>
</comment>
<gene>
    <name evidence="1" type="ORF">AS031_12130</name>
</gene>
<evidence type="ECO:0000313" key="1">
    <source>
        <dbReference type="EMBL" id="KSU76105.1"/>
    </source>
</evidence>
<dbReference type="EMBL" id="LNQM01000004">
    <property type="protein sequence ID" value="KSU76105.1"/>
    <property type="molecule type" value="Genomic_DNA"/>
</dbReference>
<accession>A0A0V8IMY5</accession>
<proteinExistence type="predicted"/>
<keyword evidence="2" id="KW-1185">Reference proteome</keyword>
<organism evidence="1 2">
    <name type="scientific">Pseudarthrobacter enclensis</name>
    <dbReference type="NCBI Taxonomy" id="993070"/>
    <lineage>
        <taxon>Bacteria</taxon>
        <taxon>Bacillati</taxon>
        <taxon>Actinomycetota</taxon>
        <taxon>Actinomycetes</taxon>
        <taxon>Micrococcales</taxon>
        <taxon>Micrococcaceae</taxon>
        <taxon>Pseudarthrobacter</taxon>
    </lineage>
</organism>